<evidence type="ECO:0000256" key="6">
    <source>
        <dbReference type="SAM" id="Coils"/>
    </source>
</evidence>
<dbReference type="InterPro" id="IPR006128">
    <property type="entry name" value="Lipoprotein_PsaA-like"/>
</dbReference>
<dbReference type="SUPFAM" id="SSF53807">
    <property type="entry name" value="Helical backbone' metal receptor"/>
    <property type="match status" value="1"/>
</dbReference>
<evidence type="ECO:0000313" key="9">
    <source>
        <dbReference type="Proteomes" id="UP001595836"/>
    </source>
</evidence>
<dbReference type="CDD" id="cd01137">
    <property type="entry name" value="PsaA"/>
    <property type="match status" value="1"/>
</dbReference>
<evidence type="ECO:0000256" key="7">
    <source>
        <dbReference type="SAM" id="Phobius"/>
    </source>
</evidence>
<reference evidence="9" key="1">
    <citation type="journal article" date="2019" name="Int. J. Syst. Evol. Microbiol.">
        <title>The Global Catalogue of Microorganisms (GCM) 10K type strain sequencing project: providing services to taxonomists for standard genome sequencing and annotation.</title>
        <authorList>
            <consortium name="The Broad Institute Genomics Platform"/>
            <consortium name="The Broad Institute Genome Sequencing Center for Infectious Disease"/>
            <person name="Wu L."/>
            <person name="Ma J."/>
        </authorList>
    </citation>
    <scope>NUCLEOTIDE SEQUENCE [LARGE SCALE GENOMIC DNA]</scope>
    <source>
        <strain evidence="9">JCM 11882</strain>
    </source>
</reference>
<dbReference type="Gene3D" id="3.40.50.1980">
    <property type="entry name" value="Nitrogenase molybdenum iron protein domain"/>
    <property type="match status" value="2"/>
</dbReference>
<keyword evidence="3" id="KW-0479">Metal-binding</keyword>
<evidence type="ECO:0000313" key="8">
    <source>
        <dbReference type="EMBL" id="MFC4753194.1"/>
    </source>
</evidence>
<organism evidence="8 9">
    <name type="scientific">Dietzia aurantiaca</name>
    <dbReference type="NCBI Taxonomy" id="983873"/>
    <lineage>
        <taxon>Bacteria</taxon>
        <taxon>Bacillati</taxon>
        <taxon>Actinomycetota</taxon>
        <taxon>Actinomycetes</taxon>
        <taxon>Mycobacteriales</taxon>
        <taxon>Dietziaceae</taxon>
        <taxon>Dietzia</taxon>
    </lineage>
</organism>
<dbReference type="Proteomes" id="UP001595836">
    <property type="component" value="Unassembled WGS sequence"/>
</dbReference>
<dbReference type="PRINTS" id="PR00691">
    <property type="entry name" value="ADHESINB"/>
</dbReference>
<gene>
    <name evidence="8" type="ORF">ACFO7U_00165</name>
</gene>
<dbReference type="RefSeq" id="WP_344987851.1">
    <property type="nucleotide sequence ID" value="NZ_BAABCD010000001.1"/>
</dbReference>
<feature type="coiled-coil region" evidence="6">
    <location>
        <begin position="224"/>
        <end position="251"/>
    </location>
</feature>
<sequence length="367" mass="38499">MPNSRTPGTRNPSGGRVDGDAVVVAVVAVVAVAVVAVVAVVVARIRAACAAAPALPRRVAAAALALPLALTLVAACAVPTTPGGDIDDRAEFVDTDDRLVVATTFTILADMARVVGGDRVQVESVTTPGADVHYFEPTAGDLRRVEGADLVISNGLGLDDWLLRFIDGTGARHVVTTDGIAPEPVRSGNSVGHPNPHAWMSPTDGAEYIRVIADALGEIDPAGAAGYTTRADDYTAELEALAERARDAVATIPPERRVLVTCEGAFSYLARDLGLEELYLWPVNSENQGLPRQVTALIDEVREREVPALFCESTVSGDAMEQVASESGSHVAGLLYVDSLSAETGPVPTYLDLLDHDLHTITRELTA</sequence>
<dbReference type="InterPro" id="IPR006129">
    <property type="entry name" value="AdhesinB"/>
</dbReference>
<evidence type="ECO:0000256" key="1">
    <source>
        <dbReference type="ARBA" id="ARBA00004196"/>
    </source>
</evidence>
<keyword evidence="2 5" id="KW-0813">Transport</keyword>
<feature type="transmembrane region" description="Helical" evidence="7">
    <location>
        <begin position="22"/>
        <end position="47"/>
    </location>
</feature>
<dbReference type="PRINTS" id="PR00690">
    <property type="entry name" value="ADHESNFAMILY"/>
</dbReference>
<feature type="transmembrane region" description="Helical" evidence="7">
    <location>
        <begin position="59"/>
        <end position="80"/>
    </location>
</feature>
<dbReference type="PANTHER" id="PTHR42953">
    <property type="entry name" value="HIGH-AFFINITY ZINC UPTAKE SYSTEM PROTEIN ZNUA-RELATED"/>
    <property type="match status" value="1"/>
</dbReference>
<evidence type="ECO:0000256" key="4">
    <source>
        <dbReference type="ARBA" id="ARBA00022729"/>
    </source>
</evidence>
<comment type="caution">
    <text evidence="8">The sequence shown here is derived from an EMBL/GenBank/DDBJ whole genome shotgun (WGS) entry which is preliminary data.</text>
</comment>
<dbReference type="Pfam" id="PF01297">
    <property type="entry name" value="ZnuA"/>
    <property type="match status" value="1"/>
</dbReference>
<evidence type="ECO:0000256" key="2">
    <source>
        <dbReference type="ARBA" id="ARBA00022448"/>
    </source>
</evidence>
<dbReference type="InterPro" id="IPR050492">
    <property type="entry name" value="Bact_metal-bind_prot9"/>
</dbReference>
<keyword evidence="7" id="KW-0472">Membrane</keyword>
<evidence type="ECO:0000256" key="3">
    <source>
        <dbReference type="ARBA" id="ARBA00022723"/>
    </source>
</evidence>
<keyword evidence="7" id="KW-0812">Transmembrane</keyword>
<name>A0ABV9PLS9_9ACTN</name>
<keyword evidence="7" id="KW-1133">Transmembrane helix</keyword>
<comment type="subcellular location">
    <subcellularLocation>
        <location evidence="1">Cell envelope</location>
    </subcellularLocation>
</comment>
<comment type="similarity">
    <text evidence="5">Belongs to the bacterial solute-binding protein 9 family.</text>
</comment>
<keyword evidence="6" id="KW-0175">Coiled coil</keyword>
<keyword evidence="4" id="KW-0732">Signal</keyword>
<dbReference type="PANTHER" id="PTHR42953:SF1">
    <property type="entry name" value="METAL-BINDING PROTEIN HI_0362-RELATED"/>
    <property type="match status" value="1"/>
</dbReference>
<proteinExistence type="inferred from homology"/>
<protein>
    <submittedName>
        <fullName evidence="8">Metal ABC transporter substrate-binding protein</fullName>
    </submittedName>
</protein>
<dbReference type="EMBL" id="JBHSHP010000001">
    <property type="protein sequence ID" value="MFC4753194.1"/>
    <property type="molecule type" value="Genomic_DNA"/>
</dbReference>
<keyword evidence="9" id="KW-1185">Reference proteome</keyword>
<accession>A0ABV9PLS9</accession>
<dbReference type="InterPro" id="IPR006127">
    <property type="entry name" value="ZnuA-like"/>
</dbReference>
<evidence type="ECO:0000256" key="5">
    <source>
        <dbReference type="RuleBase" id="RU003512"/>
    </source>
</evidence>